<organism evidence="1 2">
    <name type="scientific">Terrabacter terrae</name>
    <dbReference type="NCBI Taxonomy" id="318434"/>
    <lineage>
        <taxon>Bacteria</taxon>
        <taxon>Bacillati</taxon>
        <taxon>Actinomycetota</taxon>
        <taxon>Actinomycetes</taxon>
        <taxon>Micrococcales</taxon>
        <taxon>Intrasporangiaceae</taxon>
        <taxon>Terrabacter</taxon>
    </lineage>
</organism>
<sequence>MSSTLRLLLRARLTAAMRERDRCAVGVLRSAVAAIENAEAVPVPGTSAAGSVPSGSVWSGSSSSGDVALAAVGLGATEAERRRLDHAAERAVVVAEVRSLLEARTVYAAAGQGDRAGAAAVGAELLTDVLEEADRVHGTDGALDTGPTPA</sequence>
<dbReference type="EMBL" id="BAAANB010000001">
    <property type="protein sequence ID" value="GAA2020571.1"/>
    <property type="molecule type" value="Genomic_DNA"/>
</dbReference>
<accession>A0ABP5FDD2</accession>
<evidence type="ECO:0000313" key="2">
    <source>
        <dbReference type="Proteomes" id="UP001501285"/>
    </source>
</evidence>
<keyword evidence="2" id="KW-1185">Reference proteome</keyword>
<proteinExistence type="predicted"/>
<dbReference type="Proteomes" id="UP001501285">
    <property type="component" value="Unassembled WGS sequence"/>
</dbReference>
<evidence type="ECO:0000313" key="1">
    <source>
        <dbReference type="EMBL" id="GAA2020571.1"/>
    </source>
</evidence>
<dbReference type="RefSeq" id="WP_343987349.1">
    <property type="nucleotide sequence ID" value="NZ_BAAANB010000001.1"/>
</dbReference>
<comment type="caution">
    <text evidence="1">The sequence shown here is derived from an EMBL/GenBank/DDBJ whole genome shotgun (WGS) entry which is preliminary data.</text>
</comment>
<gene>
    <name evidence="1" type="ORF">GCM10009740_06240</name>
</gene>
<dbReference type="InterPro" id="IPR042184">
    <property type="entry name" value="YqeY/Aim41_N"/>
</dbReference>
<name>A0ABP5FDD2_9MICO</name>
<protein>
    <recommendedName>
        <fullName evidence="3">Glutamyl-tRNA amidotransferase</fullName>
    </recommendedName>
</protein>
<reference evidence="2" key="1">
    <citation type="journal article" date="2019" name="Int. J. Syst. Evol. Microbiol.">
        <title>The Global Catalogue of Microorganisms (GCM) 10K type strain sequencing project: providing services to taxonomists for standard genome sequencing and annotation.</title>
        <authorList>
            <consortium name="The Broad Institute Genomics Platform"/>
            <consortium name="The Broad Institute Genome Sequencing Center for Infectious Disease"/>
            <person name="Wu L."/>
            <person name="Ma J."/>
        </authorList>
    </citation>
    <scope>NUCLEOTIDE SEQUENCE [LARGE SCALE GENOMIC DNA]</scope>
    <source>
        <strain evidence="2">JCM 14283</strain>
    </source>
</reference>
<evidence type="ECO:0008006" key="3">
    <source>
        <dbReference type="Google" id="ProtNLM"/>
    </source>
</evidence>
<dbReference type="Gene3D" id="1.10.1510.10">
    <property type="entry name" value="Uncharacterised protein YqeY/AIM41 PF09424, N-terminal domain"/>
    <property type="match status" value="1"/>
</dbReference>